<evidence type="ECO:0008006" key="3">
    <source>
        <dbReference type="Google" id="ProtNLM"/>
    </source>
</evidence>
<evidence type="ECO:0000313" key="2">
    <source>
        <dbReference type="Proteomes" id="UP000830198"/>
    </source>
</evidence>
<reference evidence="1 2" key="1">
    <citation type="submission" date="2022-04" db="EMBL/GenBank/DDBJ databases">
        <title>The arsenic-methylating capacity of Chitinophaga filiformis YT5 during chitin decomposition.</title>
        <authorList>
            <person name="Chen G."/>
            <person name="Liang Y."/>
        </authorList>
    </citation>
    <scope>NUCLEOTIDE SEQUENCE [LARGE SCALE GENOMIC DNA]</scope>
    <source>
        <strain evidence="1 2">YT5</strain>
    </source>
</reference>
<dbReference type="RefSeq" id="WP_247814637.1">
    <property type="nucleotide sequence ID" value="NZ_CP095855.1"/>
</dbReference>
<proteinExistence type="predicted"/>
<evidence type="ECO:0000313" key="1">
    <source>
        <dbReference type="EMBL" id="UPK72447.1"/>
    </source>
</evidence>
<keyword evidence="2" id="KW-1185">Reference proteome</keyword>
<dbReference type="PROSITE" id="PS51257">
    <property type="entry name" value="PROKAR_LIPOPROTEIN"/>
    <property type="match status" value="1"/>
</dbReference>
<sequence>MKYIIIAFSIGIVSLLFSCHPKERKTIISKVTDSTKNTAPDAEKIDSIRIDSILHEATGIAAAKQDSRFQEKYVVTLPDSSSQVEVHLSSDYYFTKAHPHLIIKRYAPYYTYINIFVKTDKGLQQVASNEIPYMQAEYTGDTILDINGDHLKDFVVNWYGSNGCCLKAFSDVYLLRPDEQSFSQGFEFINPTFSPKEQIIRGVCYGHPGQTEMYKYKWNGEAVDTLEYIYYEKNEKDQKTGKLIVSNKLPDSDNYKVLRRLSAIPAEYNKIDGIDWFKGR</sequence>
<accession>A0ABY4I9A2</accession>
<organism evidence="1 2">
    <name type="scientific">Chitinophaga filiformis</name>
    <name type="common">Myxococcus filiformis</name>
    <name type="synonym">Flexibacter filiformis</name>
    <dbReference type="NCBI Taxonomy" id="104663"/>
    <lineage>
        <taxon>Bacteria</taxon>
        <taxon>Pseudomonadati</taxon>
        <taxon>Bacteroidota</taxon>
        <taxon>Chitinophagia</taxon>
        <taxon>Chitinophagales</taxon>
        <taxon>Chitinophagaceae</taxon>
        <taxon>Chitinophaga</taxon>
    </lineage>
</organism>
<dbReference type="Proteomes" id="UP000830198">
    <property type="component" value="Chromosome"/>
</dbReference>
<gene>
    <name evidence="1" type="ORF">MYF79_14235</name>
</gene>
<dbReference type="EMBL" id="CP095855">
    <property type="protein sequence ID" value="UPK72447.1"/>
    <property type="molecule type" value="Genomic_DNA"/>
</dbReference>
<name>A0ABY4I9A2_CHIFI</name>
<protein>
    <recommendedName>
        <fullName evidence="3">Repeat domain-containing protein</fullName>
    </recommendedName>
</protein>